<dbReference type="GO" id="GO:0005737">
    <property type="term" value="C:cytoplasm"/>
    <property type="evidence" value="ECO:0007669"/>
    <property type="project" value="TreeGrafter"/>
</dbReference>
<comment type="function">
    <text evidence="9">Phosphorylase is an important allosteric enzyme in carbohydrate metabolism. Enzymes from different sources differ in their regulatory mechanisms and in their natural substrates. However, all known phosphorylases share catalytic and structural properties.</text>
</comment>
<name>A0A3G8HA90_9BURK</name>
<evidence type="ECO:0000313" key="13">
    <source>
        <dbReference type="EMBL" id="AZG16502.1"/>
    </source>
</evidence>
<evidence type="ECO:0000256" key="10">
    <source>
        <dbReference type="PIRSR" id="PIRSR000460-1"/>
    </source>
</evidence>
<proteinExistence type="inferred from homology"/>
<sequence>MTEASRLRPATADATLSTPASGQEHVDDTRTAMSSATIRHAFLDHVFYTQGKLPGHASGNDLYQALAHTVRDRLVQRWISTAETYQNQPSRTVAYLSAEFLMGPHLGNNLVNLGIFDEVRAAMTALDLDLDDILAHEEEPGLGNGGLGRLAACFMDSLATLEIPALGYGIRYEYGIFHQNIIDGQQVETTDTWLRHGNPWEIQRSEWAVQVRLGGHTEHYTDDRGRYRVRWVPEKTVVGVPFDSPILGYRVNTVNTLRLWRAEATEAFDFHTFNRGDYLGAVSKKVTSENLTKVLYPNDETQQGKELRLEQQYFFVACSLQDMLRLMASHGIPVTRFHEKFAVQLNDTHPAVGIAELMRLLIDDHDLAWHDAWHITRNAFAYTNHTLLPEALEQWPLELFRRILPRHLEIIYEINARFLDEVRIGFYGDESRVARLSLVNEQGGRYVRMAGLACVGSHAINGVAELHSRLMREDVLQDFYAMWPEKFTSITNGVTPRRWLALSNPRMTQLVSDAIGDGWIKDLDQLRALEPYADDAGFREQWQAVRRANKRDLAQLIRDCTGVVVNPDSMFDVMVKRIHEYKRQHLAVLHIIALYHQIKSSPNADVPPRTFLFAGKAAPGYHYAKLMIRFITSVADVVNRDPQVRDRLKVVFLPNFNVTYGQKIYPAADLSEQISLAGKEASGTGNMKFAMNGAMTIGTMDGANIELRDAIGADNFFPFGLNASEVYALRAAGYHPSSYYESSPELRAVVDLIQHGFFSKGDAAVFRPLFEGLLQHDPYMLMADFASYLQCQREVSAAYADQDRWQRMSVLSSARSGRFSSDRAIREYCERVWHVDPVPVCLLHRASGHVQGPRRGGDGASGTGGTAGNTSSSVAGGFSERCQ</sequence>
<evidence type="ECO:0000256" key="3">
    <source>
        <dbReference type="ARBA" id="ARBA00006047"/>
    </source>
</evidence>
<comment type="catalytic activity">
    <reaction evidence="1 11">
        <text>[(1-&gt;4)-alpha-D-glucosyl](n) + phosphate = [(1-&gt;4)-alpha-D-glucosyl](n-1) + alpha-D-glucose 1-phosphate</text>
        <dbReference type="Rhea" id="RHEA:41732"/>
        <dbReference type="Rhea" id="RHEA-COMP:9584"/>
        <dbReference type="Rhea" id="RHEA-COMP:9586"/>
        <dbReference type="ChEBI" id="CHEBI:15444"/>
        <dbReference type="ChEBI" id="CHEBI:43474"/>
        <dbReference type="ChEBI" id="CHEBI:58601"/>
        <dbReference type="EC" id="2.4.1.1"/>
    </reaction>
</comment>
<dbReference type="KEGG" id="cpau:EHF44_24300"/>
<feature type="region of interest" description="Disordered" evidence="12">
    <location>
        <begin position="1"/>
        <end position="28"/>
    </location>
</feature>
<reference evidence="14" key="1">
    <citation type="submission" date="2018-11" db="EMBL/GenBank/DDBJ databases">
        <title>FDA dAtabase for Regulatory Grade micrObial Sequences (FDA-ARGOS): Supporting development and validation of Infectious Disease Dx tests.</title>
        <authorList>
            <person name="Goldberg B."/>
            <person name="Campos J."/>
            <person name="Tallon L."/>
            <person name="Sadzewicz L."/>
            <person name="Zhao X."/>
            <person name="Vavikolanu K."/>
            <person name="Mehta A."/>
            <person name="Aluvathingal J."/>
            <person name="Nadendla S."/>
            <person name="Geyer C."/>
            <person name="Nandy P."/>
            <person name="Yan Y."/>
            <person name="Sichtig H."/>
        </authorList>
    </citation>
    <scope>NUCLEOTIDE SEQUENCE [LARGE SCALE GENOMIC DNA]</scope>
    <source>
        <strain evidence="14">FDAARGOS_614</strain>
    </source>
</reference>
<dbReference type="OrthoDB" id="7229284at2"/>
<evidence type="ECO:0000256" key="2">
    <source>
        <dbReference type="ARBA" id="ARBA00001933"/>
    </source>
</evidence>
<keyword evidence="7 10" id="KW-0663">Pyridoxal phosphate</keyword>
<dbReference type="PIRSF" id="PIRSF000460">
    <property type="entry name" value="Pprylas_GlgP"/>
    <property type="match status" value="1"/>
</dbReference>
<feature type="region of interest" description="Disordered" evidence="12">
    <location>
        <begin position="849"/>
        <end position="883"/>
    </location>
</feature>
<evidence type="ECO:0000313" key="14">
    <source>
        <dbReference type="Proteomes" id="UP000270411"/>
    </source>
</evidence>
<dbReference type="Gene3D" id="3.40.50.2000">
    <property type="entry name" value="Glycogen Phosphorylase B"/>
    <property type="match status" value="2"/>
</dbReference>
<dbReference type="AlphaFoldDB" id="A0A3G8HA90"/>
<organism evidence="13 14">
    <name type="scientific">Cupriavidus pauculus</name>
    <dbReference type="NCBI Taxonomy" id="82633"/>
    <lineage>
        <taxon>Bacteria</taxon>
        <taxon>Pseudomonadati</taxon>
        <taxon>Pseudomonadota</taxon>
        <taxon>Betaproteobacteria</taxon>
        <taxon>Burkholderiales</taxon>
        <taxon>Burkholderiaceae</taxon>
        <taxon>Cupriavidus</taxon>
    </lineage>
</organism>
<dbReference type="NCBIfam" id="TIGR02093">
    <property type="entry name" value="P_ylase"/>
    <property type="match status" value="1"/>
</dbReference>
<evidence type="ECO:0000256" key="1">
    <source>
        <dbReference type="ARBA" id="ARBA00001275"/>
    </source>
</evidence>
<gene>
    <name evidence="13" type="ORF">EHF44_24300</name>
</gene>
<evidence type="ECO:0000256" key="7">
    <source>
        <dbReference type="ARBA" id="ARBA00022898"/>
    </source>
</evidence>
<keyword evidence="8 11" id="KW-0119">Carbohydrate metabolism</keyword>
<dbReference type="EC" id="2.4.1.1" evidence="11"/>
<dbReference type="GO" id="GO:0030170">
    <property type="term" value="F:pyridoxal phosphate binding"/>
    <property type="evidence" value="ECO:0007669"/>
    <property type="project" value="InterPro"/>
</dbReference>
<evidence type="ECO:0000256" key="8">
    <source>
        <dbReference type="ARBA" id="ARBA00023277"/>
    </source>
</evidence>
<dbReference type="PROSITE" id="PS00102">
    <property type="entry name" value="PHOSPHORYLASE"/>
    <property type="match status" value="1"/>
</dbReference>
<feature type="compositionally biased region" description="Low complexity" evidence="12">
    <location>
        <begin position="868"/>
        <end position="877"/>
    </location>
</feature>
<dbReference type="GO" id="GO:0008184">
    <property type="term" value="F:glycogen phosphorylase activity"/>
    <property type="evidence" value="ECO:0007669"/>
    <property type="project" value="InterPro"/>
</dbReference>
<evidence type="ECO:0000256" key="5">
    <source>
        <dbReference type="ARBA" id="ARBA00022676"/>
    </source>
</evidence>
<dbReference type="GO" id="GO:0005980">
    <property type="term" value="P:glycogen catabolic process"/>
    <property type="evidence" value="ECO:0007669"/>
    <property type="project" value="TreeGrafter"/>
</dbReference>
<dbReference type="InterPro" id="IPR011833">
    <property type="entry name" value="Glycg_phsphrylas"/>
</dbReference>
<dbReference type="EMBL" id="CP033970">
    <property type="protein sequence ID" value="AZG16502.1"/>
    <property type="molecule type" value="Genomic_DNA"/>
</dbReference>
<feature type="modified residue" description="N6-(pyridoxal phosphate)lysine" evidence="10">
    <location>
        <position position="688"/>
    </location>
</feature>
<feature type="compositionally biased region" description="Gly residues" evidence="12">
    <location>
        <begin position="858"/>
        <end position="867"/>
    </location>
</feature>
<dbReference type="PANTHER" id="PTHR11468">
    <property type="entry name" value="GLYCOGEN PHOSPHORYLASE"/>
    <property type="match status" value="1"/>
</dbReference>
<dbReference type="FunFam" id="3.40.50.2000:FF:000005">
    <property type="entry name" value="Alpha-1,4 glucan phosphorylase"/>
    <property type="match status" value="1"/>
</dbReference>
<dbReference type="Pfam" id="PF00343">
    <property type="entry name" value="Phosphorylase"/>
    <property type="match status" value="1"/>
</dbReference>
<evidence type="ECO:0000256" key="9">
    <source>
        <dbReference type="ARBA" id="ARBA00025174"/>
    </source>
</evidence>
<dbReference type="PANTHER" id="PTHR11468:SF3">
    <property type="entry name" value="GLYCOGEN PHOSPHORYLASE, LIVER FORM"/>
    <property type="match status" value="1"/>
</dbReference>
<comment type="function">
    <text evidence="11">Allosteric enzyme that catalyzes the rate-limiting step in glycogen catabolism, the phosphorolytic cleavage of glycogen to produce glucose-1-phosphate, and plays a central role in maintaining cellular and organismal glucose homeostasis.</text>
</comment>
<keyword evidence="5 11" id="KW-0328">Glycosyltransferase</keyword>
<evidence type="ECO:0000256" key="6">
    <source>
        <dbReference type="ARBA" id="ARBA00022679"/>
    </source>
</evidence>
<dbReference type="Proteomes" id="UP000270411">
    <property type="component" value="Chromosome 2"/>
</dbReference>
<keyword evidence="4" id="KW-0321">Glycogen metabolism</keyword>
<comment type="cofactor">
    <cofactor evidence="2 11">
        <name>pyridoxal 5'-phosphate</name>
        <dbReference type="ChEBI" id="CHEBI:597326"/>
    </cofactor>
</comment>
<evidence type="ECO:0000256" key="4">
    <source>
        <dbReference type="ARBA" id="ARBA00022600"/>
    </source>
</evidence>
<dbReference type="InterPro" id="IPR000811">
    <property type="entry name" value="Glyco_trans_35"/>
</dbReference>
<dbReference type="InterPro" id="IPR035090">
    <property type="entry name" value="Pyridoxal_P_attach_site"/>
</dbReference>
<dbReference type="CDD" id="cd04300">
    <property type="entry name" value="GT35_Glycogen_Phosphorylase"/>
    <property type="match status" value="1"/>
</dbReference>
<dbReference type="SUPFAM" id="SSF53756">
    <property type="entry name" value="UDP-Glycosyltransferase/glycogen phosphorylase"/>
    <property type="match status" value="1"/>
</dbReference>
<comment type="similarity">
    <text evidence="3 11">Belongs to the glycogen phosphorylase family.</text>
</comment>
<evidence type="ECO:0000256" key="12">
    <source>
        <dbReference type="SAM" id="MobiDB-lite"/>
    </source>
</evidence>
<evidence type="ECO:0000256" key="11">
    <source>
        <dbReference type="RuleBase" id="RU000587"/>
    </source>
</evidence>
<keyword evidence="6 11" id="KW-0808">Transferase</keyword>
<accession>A0A3G8HA90</accession>
<protein>
    <recommendedName>
        <fullName evidence="11">Alpha-1,4 glucan phosphorylase</fullName>
        <ecNumber evidence="11">2.4.1.1</ecNumber>
    </recommendedName>
</protein>
<dbReference type="FunFam" id="3.40.50.2000:FF:000149">
    <property type="entry name" value="Glycogen phosphorylase, muscle form"/>
    <property type="match status" value="1"/>
</dbReference>